<evidence type="ECO:0000259" key="3">
    <source>
        <dbReference type="Pfam" id="PF26053"/>
    </source>
</evidence>
<dbReference type="EMBL" id="JASWJB010000258">
    <property type="protein sequence ID" value="KAK2592573.1"/>
    <property type="molecule type" value="Genomic_DNA"/>
</dbReference>
<dbReference type="PANTHER" id="PTHR46310">
    <property type="entry name" value="AMIDASE 1"/>
    <property type="match status" value="1"/>
</dbReference>
<feature type="transmembrane region" description="Helical" evidence="1">
    <location>
        <begin position="12"/>
        <end position="31"/>
    </location>
</feature>
<sequence>MARPQRSQYAQILFITALSLLCFGFFGWRMLPEVDSPIQSPPSVISIGQVTYFISPSAKHKTHWHSKGLSPSGPCSVIRVSGPRLTPEHLIKTRQNFSQDDVWTSEFLHNIIFQSQGSHQAVQISTAAQKTLNNWGSRILSVAGTEGSDSPPPGPYFCNAGQLHEVYRLYTDTAEAFMSATIQSSDDPHSYNSLNMPVLAGEYPGTLTIAVPSRLYFMPTEEKPLAGLRIAVKDTQNVRGVKTTGSSRAWSRLYGPQGESATGVQRLLDHGAIVVGKLKSTQFGESEWATSDWVDYHAPWNPRGDGYQTPSASSSGSAVGVAAYDWLDLATGTDFKDEASSAIFENTIQTLESTLGITRTILSLRNLWSETNTVGTKLSIDDYFKTTFPTASSLDQWSMLTKFQAEYKSAFGHTPPLNPQLQWKMWVTSLSFNEFVNDFLLMAPKEVFTYTNG</sequence>
<reference evidence="4" key="1">
    <citation type="submission" date="2023-06" db="EMBL/GenBank/DDBJ databases">
        <title>Conoideocrella luteorostrata (Hypocreales: Clavicipitaceae), a potential biocontrol fungus for elongate hemlock scale in United States Christmas tree production areas.</title>
        <authorList>
            <person name="Barrett H."/>
            <person name="Lovett B."/>
            <person name="Macias A.M."/>
            <person name="Stajich J.E."/>
            <person name="Kasson M.T."/>
        </authorList>
    </citation>
    <scope>NUCLEOTIDE SEQUENCE</scope>
    <source>
        <strain evidence="4">ARSEF 14590</strain>
    </source>
</reference>
<organism evidence="4 5">
    <name type="scientific">Conoideocrella luteorostrata</name>
    <dbReference type="NCBI Taxonomy" id="1105319"/>
    <lineage>
        <taxon>Eukaryota</taxon>
        <taxon>Fungi</taxon>
        <taxon>Dikarya</taxon>
        <taxon>Ascomycota</taxon>
        <taxon>Pezizomycotina</taxon>
        <taxon>Sordariomycetes</taxon>
        <taxon>Hypocreomycetidae</taxon>
        <taxon>Hypocreales</taxon>
        <taxon>Clavicipitaceae</taxon>
        <taxon>Conoideocrella</taxon>
    </lineage>
</organism>
<keyword evidence="1" id="KW-0472">Membrane</keyword>
<keyword evidence="5" id="KW-1185">Reference proteome</keyword>
<accession>A0AAJ0FVD6</accession>
<dbReference type="SUPFAM" id="SSF75304">
    <property type="entry name" value="Amidase signature (AS) enzymes"/>
    <property type="match status" value="1"/>
</dbReference>
<evidence type="ECO:0000259" key="2">
    <source>
        <dbReference type="Pfam" id="PF01425"/>
    </source>
</evidence>
<evidence type="ECO:0008006" key="6">
    <source>
        <dbReference type="Google" id="ProtNLM"/>
    </source>
</evidence>
<dbReference type="InterPro" id="IPR023631">
    <property type="entry name" value="Amidase_dom"/>
</dbReference>
<dbReference type="AlphaFoldDB" id="A0AAJ0FVD6"/>
<feature type="domain" description="Amidase" evidence="2">
    <location>
        <begin position="221"/>
        <end position="334"/>
    </location>
</feature>
<feature type="domain" description="Scytalone dehydratase-like protein Arp1 N-terminal" evidence="3">
    <location>
        <begin position="65"/>
        <end position="170"/>
    </location>
</feature>
<dbReference type="Gene3D" id="3.90.1300.10">
    <property type="entry name" value="Amidase signature (AS) domain"/>
    <property type="match status" value="1"/>
</dbReference>
<dbReference type="Proteomes" id="UP001251528">
    <property type="component" value="Unassembled WGS sequence"/>
</dbReference>
<dbReference type="PANTHER" id="PTHR46310:SF7">
    <property type="entry name" value="AMIDASE 1"/>
    <property type="match status" value="1"/>
</dbReference>
<evidence type="ECO:0000256" key="1">
    <source>
        <dbReference type="SAM" id="Phobius"/>
    </source>
</evidence>
<keyword evidence="1" id="KW-1133">Transmembrane helix</keyword>
<gene>
    <name evidence="4" type="ORF">QQS21_009718</name>
</gene>
<dbReference type="InterPro" id="IPR058329">
    <property type="entry name" value="Arp1_N"/>
</dbReference>
<proteinExistence type="predicted"/>
<protein>
    <recommendedName>
        <fullName evidence="6">Amidase domain-containing protein</fullName>
    </recommendedName>
</protein>
<evidence type="ECO:0000313" key="5">
    <source>
        <dbReference type="Proteomes" id="UP001251528"/>
    </source>
</evidence>
<dbReference type="Pfam" id="PF01425">
    <property type="entry name" value="Amidase"/>
    <property type="match status" value="1"/>
</dbReference>
<name>A0AAJ0FVD6_9HYPO</name>
<dbReference type="InterPro" id="IPR036928">
    <property type="entry name" value="AS_sf"/>
</dbReference>
<comment type="caution">
    <text evidence="4">The sequence shown here is derived from an EMBL/GenBank/DDBJ whole genome shotgun (WGS) entry which is preliminary data.</text>
</comment>
<keyword evidence="1" id="KW-0812">Transmembrane</keyword>
<evidence type="ECO:0000313" key="4">
    <source>
        <dbReference type="EMBL" id="KAK2592573.1"/>
    </source>
</evidence>
<dbReference type="Pfam" id="PF26053">
    <property type="entry name" value="DUF8016"/>
    <property type="match status" value="1"/>
</dbReference>